<comment type="caution">
    <text evidence="1">The sequence shown here is derived from an EMBL/GenBank/DDBJ whole genome shotgun (WGS) entry which is preliminary data.</text>
</comment>
<keyword evidence="2" id="KW-1185">Reference proteome</keyword>
<dbReference type="Proteomes" id="UP001060215">
    <property type="component" value="Chromosome 14"/>
</dbReference>
<evidence type="ECO:0000313" key="2">
    <source>
        <dbReference type="Proteomes" id="UP001060215"/>
    </source>
</evidence>
<name>A0ACC0FIH2_9ERIC</name>
<gene>
    <name evidence="1" type="ORF">LOK49_LG13G00164</name>
</gene>
<sequence length="111" mass="11819">MLEMPTAVLVMVPIGDVVAVAILKSAIVPFHVPAGVDFLRICEDYYRTMADMVILIWEHETGTEALIQGAGPSRHVGDAFTSHEAGGDDSDNDVEPSSGGDNDDDDKGVSF</sequence>
<protein>
    <submittedName>
        <fullName evidence="1">Uncharacterized protein</fullName>
    </submittedName>
</protein>
<evidence type="ECO:0000313" key="1">
    <source>
        <dbReference type="EMBL" id="KAI7988353.1"/>
    </source>
</evidence>
<organism evidence="1 2">
    <name type="scientific">Camellia lanceoleosa</name>
    <dbReference type="NCBI Taxonomy" id="1840588"/>
    <lineage>
        <taxon>Eukaryota</taxon>
        <taxon>Viridiplantae</taxon>
        <taxon>Streptophyta</taxon>
        <taxon>Embryophyta</taxon>
        <taxon>Tracheophyta</taxon>
        <taxon>Spermatophyta</taxon>
        <taxon>Magnoliopsida</taxon>
        <taxon>eudicotyledons</taxon>
        <taxon>Gunneridae</taxon>
        <taxon>Pentapetalae</taxon>
        <taxon>asterids</taxon>
        <taxon>Ericales</taxon>
        <taxon>Theaceae</taxon>
        <taxon>Camellia</taxon>
    </lineage>
</organism>
<dbReference type="EMBL" id="CM045771">
    <property type="protein sequence ID" value="KAI7988353.1"/>
    <property type="molecule type" value="Genomic_DNA"/>
</dbReference>
<reference evidence="1 2" key="1">
    <citation type="journal article" date="2022" name="Plant J.">
        <title>Chromosome-level genome of Camellia lanceoleosa provides a valuable resource for understanding genome evolution and self-incompatibility.</title>
        <authorList>
            <person name="Gong W."/>
            <person name="Xiao S."/>
            <person name="Wang L."/>
            <person name="Liao Z."/>
            <person name="Chang Y."/>
            <person name="Mo W."/>
            <person name="Hu G."/>
            <person name="Li W."/>
            <person name="Zhao G."/>
            <person name="Zhu H."/>
            <person name="Hu X."/>
            <person name="Ji K."/>
            <person name="Xiang X."/>
            <person name="Song Q."/>
            <person name="Yuan D."/>
            <person name="Jin S."/>
            <person name="Zhang L."/>
        </authorList>
    </citation>
    <scope>NUCLEOTIDE SEQUENCE [LARGE SCALE GENOMIC DNA]</scope>
    <source>
        <strain evidence="1">SQ_2022a</strain>
    </source>
</reference>
<accession>A0ACC0FIH2</accession>
<proteinExistence type="predicted"/>